<evidence type="ECO:0000313" key="2">
    <source>
        <dbReference type="Proteomes" id="UP000308600"/>
    </source>
</evidence>
<name>A0ACD3B1Q1_9AGAR</name>
<protein>
    <submittedName>
        <fullName evidence="1">Uncharacterized protein</fullName>
    </submittedName>
</protein>
<keyword evidence="2" id="KW-1185">Reference proteome</keyword>
<organism evidence="1 2">
    <name type="scientific">Pluteus cervinus</name>
    <dbReference type="NCBI Taxonomy" id="181527"/>
    <lineage>
        <taxon>Eukaryota</taxon>
        <taxon>Fungi</taxon>
        <taxon>Dikarya</taxon>
        <taxon>Basidiomycota</taxon>
        <taxon>Agaricomycotina</taxon>
        <taxon>Agaricomycetes</taxon>
        <taxon>Agaricomycetidae</taxon>
        <taxon>Agaricales</taxon>
        <taxon>Pluteineae</taxon>
        <taxon>Pluteaceae</taxon>
        <taxon>Pluteus</taxon>
    </lineage>
</organism>
<evidence type="ECO:0000313" key="1">
    <source>
        <dbReference type="EMBL" id="TFK71519.1"/>
    </source>
</evidence>
<accession>A0ACD3B1Q1</accession>
<dbReference type="EMBL" id="ML208297">
    <property type="protein sequence ID" value="TFK71519.1"/>
    <property type="molecule type" value="Genomic_DNA"/>
</dbReference>
<proteinExistence type="predicted"/>
<reference evidence="1 2" key="1">
    <citation type="journal article" date="2019" name="Nat. Ecol. Evol.">
        <title>Megaphylogeny resolves global patterns of mushroom evolution.</title>
        <authorList>
            <person name="Varga T."/>
            <person name="Krizsan K."/>
            <person name="Foldi C."/>
            <person name="Dima B."/>
            <person name="Sanchez-Garcia M."/>
            <person name="Sanchez-Ramirez S."/>
            <person name="Szollosi G.J."/>
            <person name="Szarkandi J.G."/>
            <person name="Papp V."/>
            <person name="Albert L."/>
            <person name="Andreopoulos W."/>
            <person name="Angelini C."/>
            <person name="Antonin V."/>
            <person name="Barry K.W."/>
            <person name="Bougher N.L."/>
            <person name="Buchanan P."/>
            <person name="Buyck B."/>
            <person name="Bense V."/>
            <person name="Catcheside P."/>
            <person name="Chovatia M."/>
            <person name="Cooper J."/>
            <person name="Damon W."/>
            <person name="Desjardin D."/>
            <person name="Finy P."/>
            <person name="Geml J."/>
            <person name="Haridas S."/>
            <person name="Hughes K."/>
            <person name="Justo A."/>
            <person name="Karasinski D."/>
            <person name="Kautmanova I."/>
            <person name="Kiss B."/>
            <person name="Kocsube S."/>
            <person name="Kotiranta H."/>
            <person name="LaButti K.M."/>
            <person name="Lechner B.E."/>
            <person name="Liimatainen K."/>
            <person name="Lipzen A."/>
            <person name="Lukacs Z."/>
            <person name="Mihaltcheva S."/>
            <person name="Morgado L.N."/>
            <person name="Niskanen T."/>
            <person name="Noordeloos M.E."/>
            <person name="Ohm R.A."/>
            <person name="Ortiz-Santana B."/>
            <person name="Ovrebo C."/>
            <person name="Racz N."/>
            <person name="Riley R."/>
            <person name="Savchenko A."/>
            <person name="Shiryaev A."/>
            <person name="Soop K."/>
            <person name="Spirin V."/>
            <person name="Szebenyi C."/>
            <person name="Tomsovsky M."/>
            <person name="Tulloss R.E."/>
            <person name="Uehling J."/>
            <person name="Grigoriev I.V."/>
            <person name="Vagvolgyi C."/>
            <person name="Papp T."/>
            <person name="Martin F.M."/>
            <person name="Miettinen O."/>
            <person name="Hibbett D.S."/>
            <person name="Nagy L.G."/>
        </authorList>
    </citation>
    <scope>NUCLEOTIDE SEQUENCE [LARGE SCALE GENOMIC DNA]</scope>
    <source>
        <strain evidence="1 2">NL-1719</strain>
    </source>
</reference>
<dbReference type="Proteomes" id="UP000308600">
    <property type="component" value="Unassembled WGS sequence"/>
</dbReference>
<sequence>MAHFNNSRVSMPHSNIYNTINHNHMYNPLERQSRRGVPGSGEESGREATKTRKEMLDDVLQKLPSINYLQSHEEASRKVIGEGGKWFLQHEKFKNWMNGRLTAFLGLGDPGVGKTCLVSLVISHIQELKGATRGAYLYVSHQKAEVQTPTNIVSTLLRQLLSTHSSLPDSAVGLYEQLNLDQGPQLKVLVTTLISMCTDPGFRTYIVLDALDECKPSHQPELIQILEQLLTAQVQLFATSRPVSEDFSSLFDSASCTKYFIRATTSDISDFLKQKLKSKKALGSFVDEKFKEEVIKTIRSKSEGIFLIAAMQVDHIISLTNKAEMKEALLNFPADLETNFSMTLTRIKAQSPKQSNLAFKVMELLVTVIEPLTTNGLCYALGTELKSERFNSDKLTSCSMIVECCCGLVTIQGDEESSDADIDFFHLSVLEYMEKQFEANIPSFEKQLALTCLTYLTIDNLCKDGMIISWLDAVTSGDAASFYKYAAKYWGIHAAKNIDHDIMELIKLLISKRGHVTKWGQVDYAEKYENTQVQMLYDSKKHHGQVKQL</sequence>
<gene>
    <name evidence="1" type="ORF">BDN72DRAFT_958065</name>
</gene>